<feature type="region of interest" description="Disordered" evidence="1">
    <location>
        <begin position="129"/>
        <end position="163"/>
    </location>
</feature>
<evidence type="ECO:0000256" key="1">
    <source>
        <dbReference type="SAM" id="MobiDB-lite"/>
    </source>
</evidence>
<protein>
    <submittedName>
        <fullName evidence="2">Uncharacterized protein</fullName>
    </submittedName>
</protein>
<organism evidence="2 3">
    <name type="scientific">Ancylobacter novellus</name>
    <name type="common">Thiobacillus novellus</name>
    <dbReference type="NCBI Taxonomy" id="921"/>
    <lineage>
        <taxon>Bacteria</taxon>
        <taxon>Pseudomonadati</taxon>
        <taxon>Pseudomonadota</taxon>
        <taxon>Alphaproteobacteria</taxon>
        <taxon>Hyphomicrobiales</taxon>
        <taxon>Xanthobacteraceae</taxon>
        <taxon>Ancylobacter</taxon>
    </lineage>
</organism>
<comment type="caution">
    <text evidence="2">The sequence shown here is derived from an EMBL/GenBank/DDBJ whole genome shotgun (WGS) entry which is preliminary data.</text>
</comment>
<evidence type="ECO:0000313" key="2">
    <source>
        <dbReference type="EMBL" id="PZQ81405.1"/>
    </source>
</evidence>
<evidence type="ECO:0000313" key="3">
    <source>
        <dbReference type="Proteomes" id="UP000248887"/>
    </source>
</evidence>
<reference evidence="2 3" key="1">
    <citation type="submission" date="2017-08" db="EMBL/GenBank/DDBJ databases">
        <title>Infants hospitalized years apart are colonized by the same room-sourced microbial strains.</title>
        <authorList>
            <person name="Brooks B."/>
            <person name="Olm M.R."/>
            <person name="Firek B.A."/>
            <person name="Baker R."/>
            <person name="Thomas B.C."/>
            <person name="Morowitz M.J."/>
            <person name="Banfield J.F."/>
        </authorList>
    </citation>
    <scope>NUCLEOTIDE SEQUENCE [LARGE SCALE GENOMIC DNA]</scope>
    <source>
        <strain evidence="2">S2_005_001_R2_27</strain>
    </source>
</reference>
<dbReference type="AlphaFoldDB" id="A0A2W5R2Q3"/>
<proteinExistence type="predicted"/>
<gene>
    <name evidence="2" type="ORF">DI549_14260</name>
</gene>
<sequence length="228" mass="24569">MTMAEFPDLSITRAFQGSGQWSLAGWFGGADAQGDLVERISIPAVATYGASAVDLYGGYLRWCRAETTRALCTDKVARQIFSYTNPWILDEKEGAYLHTLQLVVIARVYLMREINHQIVSTRARGVAAKAPLSGTRSEDSTEKQDTATGAEATKPPPSTQTSIDQRMASIRGKADGAPGLTLGDSQSSEIGMTNRVFQRPLAFGYRSLAFALPASAPDRAPPPDGKKP</sequence>
<dbReference type="EMBL" id="QFQD01000046">
    <property type="protein sequence ID" value="PZQ81405.1"/>
    <property type="molecule type" value="Genomic_DNA"/>
</dbReference>
<accession>A0A2W5R2Q3</accession>
<feature type="compositionally biased region" description="Basic and acidic residues" evidence="1">
    <location>
        <begin position="136"/>
        <end position="145"/>
    </location>
</feature>
<dbReference type="Proteomes" id="UP000248887">
    <property type="component" value="Unassembled WGS sequence"/>
</dbReference>
<name>A0A2W5R2Q3_ANCNO</name>